<sequence length="291" mass="30860">VPGENCVGSARTCPGTLLDLLIKPSGKYFPGGSSGLFGEVGSISTAVGSTAVLDLHLVERVGADDLEVKPKMLMLKFFDVSDGVTLEVDGYDQVFLSAESQLQVQEESSKAPKGPKTAKIAAGAPSAGAPKDPMSLSPLQEMQSVAVLFKDTGHARVTFTNRIGVGHNLLFAGKACFRGDCLVSACGRGEDAVDCVMQTWAEWAPCDASCGRGQRVRSRKVQSLNSHGGRPCHVTLSEMKPCESQVCAQACLPRNCSWGNWGEWGACDKCGGQMKRFRHVAETSRCGGQNC</sequence>
<feature type="non-terminal residue" evidence="6">
    <location>
        <position position="1"/>
    </location>
</feature>
<feature type="non-terminal residue" evidence="6">
    <location>
        <position position="291"/>
    </location>
</feature>
<keyword evidence="1" id="KW-0732">Signal</keyword>
<feature type="region of interest" description="Disordered" evidence="4">
    <location>
        <begin position="106"/>
        <end position="132"/>
    </location>
</feature>
<protein>
    <recommendedName>
        <fullName evidence="5">Spondin-like TSP1 domain-containing protein</fullName>
    </recommendedName>
</protein>
<dbReference type="SMART" id="SM00209">
    <property type="entry name" value="TSP1"/>
    <property type="match status" value="2"/>
</dbReference>
<dbReference type="Gene3D" id="2.20.100.10">
    <property type="entry name" value="Thrombospondin type-1 (TSP1) repeat"/>
    <property type="match status" value="1"/>
</dbReference>
<keyword evidence="2" id="KW-1015">Disulfide bond</keyword>
<evidence type="ECO:0000259" key="5">
    <source>
        <dbReference type="Pfam" id="PF19028"/>
    </source>
</evidence>
<dbReference type="AlphaFoldDB" id="A0A813JHT7"/>
<dbReference type="Proteomes" id="UP000626109">
    <property type="component" value="Unassembled WGS sequence"/>
</dbReference>
<evidence type="ECO:0000313" key="7">
    <source>
        <dbReference type="Proteomes" id="UP000626109"/>
    </source>
</evidence>
<comment type="caution">
    <text evidence="6">The sequence shown here is derived from an EMBL/GenBank/DDBJ whole genome shotgun (WGS) entry which is preliminary data.</text>
</comment>
<dbReference type="InterPro" id="IPR044004">
    <property type="entry name" value="TSP1_spondin_dom"/>
</dbReference>
<dbReference type="PROSITE" id="PS50092">
    <property type="entry name" value="TSP1"/>
    <property type="match status" value="1"/>
</dbReference>
<evidence type="ECO:0000256" key="3">
    <source>
        <dbReference type="ARBA" id="ARBA00023180"/>
    </source>
</evidence>
<dbReference type="InterPro" id="IPR036383">
    <property type="entry name" value="TSP1_rpt_sf"/>
</dbReference>
<reference evidence="6" key="1">
    <citation type="submission" date="2021-02" db="EMBL/GenBank/DDBJ databases">
        <authorList>
            <person name="Dougan E. K."/>
            <person name="Rhodes N."/>
            <person name="Thang M."/>
            <person name="Chan C."/>
        </authorList>
    </citation>
    <scope>NUCLEOTIDE SEQUENCE</scope>
</reference>
<dbReference type="InterPro" id="IPR000884">
    <property type="entry name" value="TSP1_rpt"/>
</dbReference>
<feature type="domain" description="Spondin-like TSP1" evidence="5">
    <location>
        <begin position="195"/>
        <end position="247"/>
    </location>
</feature>
<proteinExistence type="predicted"/>
<gene>
    <name evidence="6" type="ORF">PGLA2088_LOCUS20476</name>
</gene>
<dbReference type="InterPro" id="IPR039942">
    <property type="entry name" value="SBSPO"/>
</dbReference>
<evidence type="ECO:0000256" key="1">
    <source>
        <dbReference type="ARBA" id="ARBA00022729"/>
    </source>
</evidence>
<dbReference type="PANTHER" id="PTHR20920:SF5">
    <property type="entry name" value="SMB DOMAIN-CONTAINING PROTEIN"/>
    <property type="match status" value="1"/>
</dbReference>
<dbReference type="SUPFAM" id="SSF82895">
    <property type="entry name" value="TSP-1 type 1 repeat"/>
    <property type="match status" value="1"/>
</dbReference>
<evidence type="ECO:0000256" key="4">
    <source>
        <dbReference type="SAM" id="MobiDB-lite"/>
    </source>
</evidence>
<dbReference type="EMBL" id="CAJNNW010025627">
    <property type="protein sequence ID" value="CAE8677827.1"/>
    <property type="molecule type" value="Genomic_DNA"/>
</dbReference>
<feature type="compositionally biased region" description="Low complexity" evidence="4">
    <location>
        <begin position="118"/>
        <end position="131"/>
    </location>
</feature>
<evidence type="ECO:0000256" key="2">
    <source>
        <dbReference type="ARBA" id="ARBA00023157"/>
    </source>
</evidence>
<dbReference type="Pfam" id="PF19028">
    <property type="entry name" value="TSP1_spondin"/>
    <property type="match status" value="1"/>
</dbReference>
<name>A0A813JHT7_POLGL</name>
<organism evidence="6 7">
    <name type="scientific">Polarella glacialis</name>
    <name type="common">Dinoflagellate</name>
    <dbReference type="NCBI Taxonomy" id="89957"/>
    <lineage>
        <taxon>Eukaryota</taxon>
        <taxon>Sar</taxon>
        <taxon>Alveolata</taxon>
        <taxon>Dinophyceae</taxon>
        <taxon>Suessiales</taxon>
        <taxon>Suessiaceae</taxon>
        <taxon>Polarella</taxon>
    </lineage>
</organism>
<keyword evidence="3" id="KW-0325">Glycoprotein</keyword>
<dbReference type="PANTHER" id="PTHR20920">
    <property type="entry name" value="RPE-SPONDIN"/>
    <property type="match status" value="1"/>
</dbReference>
<accession>A0A813JHT7</accession>
<evidence type="ECO:0000313" key="6">
    <source>
        <dbReference type="EMBL" id="CAE8677827.1"/>
    </source>
</evidence>